<evidence type="ECO:0000313" key="1">
    <source>
        <dbReference type="EMBL" id="MCT7970187.1"/>
    </source>
</evidence>
<dbReference type="EMBL" id="JAMXFF010000079">
    <property type="protein sequence ID" value="MCT7970187.1"/>
    <property type="molecule type" value="Genomic_DNA"/>
</dbReference>
<dbReference type="PRINTS" id="PR00081">
    <property type="entry name" value="GDHRDH"/>
</dbReference>
<dbReference type="PANTHER" id="PTHR44147:SF2">
    <property type="entry name" value="DEHYDROGENASE_REDUCTASE SDR FAMILY MEMBER 1"/>
    <property type="match status" value="1"/>
</dbReference>
<dbReference type="InterPro" id="IPR036291">
    <property type="entry name" value="NAD(P)-bd_dom_sf"/>
</dbReference>
<accession>A0ABT2N079</accession>
<proteinExistence type="predicted"/>
<dbReference type="InterPro" id="IPR002347">
    <property type="entry name" value="SDR_fam"/>
</dbReference>
<organism evidence="1 2">
    <name type="scientific">Laspinema palackyanum D2a</name>
    <dbReference type="NCBI Taxonomy" id="2953684"/>
    <lineage>
        <taxon>Bacteria</taxon>
        <taxon>Bacillati</taxon>
        <taxon>Cyanobacteriota</taxon>
        <taxon>Cyanophyceae</taxon>
        <taxon>Oscillatoriophycideae</taxon>
        <taxon>Oscillatoriales</taxon>
        <taxon>Laspinemataceae</taxon>
        <taxon>Laspinema</taxon>
        <taxon>Laspinema palackyanum</taxon>
    </lineage>
</organism>
<dbReference type="PANTHER" id="PTHR44147">
    <property type="entry name" value="DEHYDROGENASE/REDUCTASE SDR FAMILY MEMBER 1"/>
    <property type="match status" value="1"/>
</dbReference>
<dbReference type="Proteomes" id="UP001525890">
    <property type="component" value="Unassembled WGS sequence"/>
</dbReference>
<evidence type="ECO:0000313" key="2">
    <source>
        <dbReference type="Proteomes" id="UP001525890"/>
    </source>
</evidence>
<sequence length="288" mass="31092">MDAKLSDHPKPLRGKVAVVTGASRGAGRGIALVLGEAGATVYVTGRSVRGEATTDSLPGTIEETAEAVTARGGVGIPVRCDMTQDEQVEALFSRIQSDGRLDILVNNAWGGYEGYNGNNWADGTEFFAPFWEQSLQRWEGMFTAGVRSHLVASRCAVPLMLSQQQGLIVNTIAWDRDKYLGNLFYDMAKHAIARMTLAMARDLEPYKIAAVAVAPGFMRTERVLDAPDVDLAQTESTEYIGRAIAALATDPNVLELSGTVLTVGDLAVEYGFTDIDGRQIAAFRLEDM</sequence>
<dbReference type="SUPFAM" id="SSF51735">
    <property type="entry name" value="NAD(P)-binding Rossmann-fold domains"/>
    <property type="match status" value="1"/>
</dbReference>
<reference evidence="1 2" key="1">
    <citation type="journal article" date="2022" name="Front. Microbiol.">
        <title>High genomic differentiation and limited gene flow indicate recent cryptic speciation within the genus Laspinema (cyanobacteria).</title>
        <authorList>
            <person name="Stanojkovic A."/>
            <person name="Skoupy S."/>
            <person name="Skaloud P."/>
            <person name="Dvorak P."/>
        </authorList>
    </citation>
    <scope>NUCLEOTIDE SEQUENCE [LARGE SCALE GENOMIC DNA]</scope>
    <source>
        <strain evidence="1 2">D2a</strain>
    </source>
</reference>
<dbReference type="RefSeq" id="WP_368009609.1">
    <property type="nucleotide sequence ID" value="NZ_JAMXFF010000079.1"/>
</dbReference>
<name>A0ABT2N079_9CYAN</name>
<dbReference type="Gene3D" id="3.40.50.720">
    <property type="entry name" value="NAD(P)-binding Rossmann-like Domain"/>
    <property type="match status" value="1"/>
</dbReference>
<comment type="caution">
    <text evidence="1">The sequence shown here is derived from an EMBL/GenBank/DDBJ whole genome shotgun (WGS) entry which is preliminary data.</text>
</comment>
<keyword evidence="2" id="KW-1185">Reference proteome</keyword>
<protein>
    <submittedName>
        <fullName evidence="1">SDR family NAD(P)-dependent oxidoreductase</fullName>
    </submittedName>
</protein>
<dbReference type="Pfam" id="PF00106">
    <property type="entry name" value="adh_short"/>
    <property type="match status" value="1"/>
</dbReference>
<gene>
    <name evidence="1" type="ORF">NG799_28120</name>
</gene>